<feature type="transmembrane region" description="Helical" evidence="1">
    <location>
        <begin position="324"/>
        <end position="345"/>
    </location>
</feature>
<keyword evidence="1" id="KW-1133">Transmembrane helix</keyword>
<name>H1Z1X0_9EURY</name>
<feature type="transmembrane region" description="Helical" evidence="1">
    <location>
        <begin position="203"/>
        <end position="219"/>
    </location>
</feature>
<feature type="transmembrane region" description="Helical" evidence="1">
    <location>
        <begin position="289"/>
        <end position="312"/>
    </location>
</feature>
<dbReference type="EMBL" id="CM001436">
    <property type="protein sequence ID" value="EHQ35437.1"/>
    <property type="molecule type" value="Genomic_DNA"/>
</dbReference>
<keyword evidence="1" id="KW-0812">Transmembrane</keyword>
<protein>
    <recommendedName>
        <fullName evidence="4">YfhO family protein</fullName>
    </recommendedName>
</protein>
<feature type="transmembrane region" description="Helical" evidence="1">
    <location>
        <begin position="92"/>
        <end position="118"/>
    </location>
</feature>
<dbReference type="STRING" id="937775.Metlim_1328"/>
<feature type="transmembrane region" description="Helical" evidence="1">
    <location>
        <begin position="471"/>
        <end position="490"/>
    </location>
</feature>
<dbReference type="RefSeq" id="WP_004077190.1">
    <property type="nucleotide sequence ID" value="NZ_CM001436.1"/>
</dbReference>
<dbReference type="OrthoDB" id="112361at2157"/>
<dbReference type="HOGENOM" id="CLU_366256_0_0_2"/>
<evidence type="ECO:0000313" key="3">
    <source>
        <dbReference type="Proteomes" id="UP000005741"/>
    </source>
</evidence>
<evidence type="ECO:0008006" key="4">
    <source>
        <dbReference type="Google" id="ProtNLM"/>
    </source>
</evidence>
<keyword evidence="1" id="KW-0472">Membrane</keyword>
<feature type="transmembrane region" description="Helical" evidence="1">
    <location>
        <begin position="17"/>
        <end position="36"/>
    </location>
</feature>
<reference evidence="2 3" key="1">
    <citation type="submission" date="2011-10" db="EMBL/GenBank/DDBJ databases">
        <title>The Improved High-Quality Draft genome of Methanoplanus limicola DSM 2279.</title>
        <authorList>
            <consortium name="US DOE Joint Genome Institute (JGI-PGF)"/>
            <person name="Lucas S."/>
            <person name="Copeland A."/>
            <person name="Lapidus A."/>
            <person name="Glavina del Rio T."/>
            <person name="Dalin E."/>
            <person name="Tice H."/>
            <person name="Bruce D."/>
            <person name="Goodwin L."/>
            <person name="Pitluck S."/>
            <person name="Peters L."/>
            <person name="Mikhailova N."/>
            <person name="Lu M."/>
            <person name="Kyrpides N."/>
            <person name="Mavromatis K."/>
            <person name="Ivanova N."/>
            <person name="Markowitz V."/>
            <person name="Cheng J.-F."/>
            <person name="Hugenholtz P."/>
            <person name="Woyke T."/>
            <person name="Wu D."/>
            <person name="Wirth R."/>
            <person name="Brambilla E.-M."/>
            <person name="Klenk H.-P."/>
            <person name="Eisen J.A."/>
        </authorList>
    </citation>
    <scope>NUCLEOTIDE SEQUENCE [LARGE SCALE GENOMIC DNA]</scope>
    <source>
        <strain evidence="2 3">DSM 2279</strain>
    </source>
</reference>
<feature type="transmembrane region" description="Helical" evidence="1">
    <location>
        <begin position="725"/>
        <end position="742"/>
    </location>
</feature>
<evidence type="ECO:0000313" key="2">
    <source>
        <dbReference type="EMBL" id="EHQ35437.1"/>
    </source>
</evidence>
<feature type="transmembrane region" description="Helical" evidence="1">
    <location>
        <begin position="357"/>
        <end position="373"/>
    </location>
</feature>
<proteinExistence type="predicted"/>
<feature type="transmembrane region" description="Helical" evidence="1">
    <location>
        <begin position="419"/>
        <end position="437"/>
    </location>
</feature>
<gene>
    <name evidence="2" type="ORF">Metlim_1328</name>
</gene>
<feature type="transmembrane region" description="Helical" evidence="1">
    <location>
        <begin position="152"/>
        <end position="169"/>
    </location>
</feature>
<dbReference type="AlphaFoldDB" id="H1Z1X0"/>
<keyword evidence="3" id="KW-1185">Reference proteome</keyword>
<organism evidence="2 3">
    <name type="scientific">Methanoplanus limicola DSM 2279</name>
    <dbReference type="NCBI Taxonomy" id="937775"/>
    <lineage>
        <taxon>Archaea</taxon>
        <taxon>Methanobacteriati</taxon>
        <taxon>Methanobacteriota</taxon>
        <taxon>Stenosarchaea group</taxon>
        <taxon>Methanomicrobia</taxon>
        <taxon>Methanomicrobiales</taxon>
        <taxon>Methanomicrobiaceae</taxon>
        <taxon>Methanoplanus</taxon>
    </lineage>
</organism>
<sequence length="754" mass="85371">MNINHHIKQLKEKYGNILYLFFPIIIILIAFNYIILNNYLLIGDYKDILSVYEPSVFLASNPLSLWNNLWLSGMPEISNIMSDRLYPLSFPIYFIFNNIYAVNIVVILHIIIAYFAMYNLSTLITKNKEITLLTSLIYVFSGLMLSRVFAGHIFFVFAYAWIPLIYYYFAKILYLKENTIKNYIIITLLNCLLLAMGNVYSLILTYLLIAIFILYYIITTKKIIKYISVLLIPTLLSTLIMGIKVIPSINFSENVIRIDNINVLEGGGSLENNFASLILGTPIDVNSAFWFPESCALIGIVCIIFAIIGLVFGKKEIAVPSIIAVFFSLVWADGGNNLLWAIHYLPVLDNLRCPGRIFGALLPLILVIAIYGIKILYNLPKDISKLKLSKEQKFNLKLIIGGLILIKLLELPYQTVPNATSVISLLLVIIFIALLYLEKVSEKVLKYYLISTLTINLIILIIFNSGMILDIIPVFIVITLITIITLTYINKNNLNLGLKNQYIAILLISFLVISMTTLTYISPANKIVEMNPNLENSPANEIAEKIIEMGSDNSQIWAYTNGWEYYHQDFNYILMKNGIHTVRGHYPYVLKSSLPAGINIGNVTYYTADYIIDTAYLDNGNQNIHDYTFKIENISVYKPEEVLPNAFVIRGDNIISSKTTTFSPDKIIIEGDFKSGDVAILKTAYYDGWKVNGQDAAPTGNMVASILNSDTKIVEFKFDPNDVKFGIIVSIIGIISLILLIFRRKNVDDYLNKL</sequence>
<evidence type="ECO:0000256" key="1">
    <source>
        <dbReference type="SAM" id="Phobius"/>
    </source>
</evidence>
<feature type="transmembrane region" description="Helical" evidence="1">
    <location>
        <begin position="394"/>
        <end position="413"/>
    </location>
</feature>
<dbReference type="InParanoid" id="H1Z1X0"/>
<feature type="transmembrane region" description="Helical" evidence="1">
    <location>
        <begin position="502"/>
        <end position="521"/>
    </location>
</feature>
<feature type="transmembrane region" description="Helical" evidence="1">
    <location>
        <begin position="181"/>
        <end position="197"/>
    </location>
</feature>
<feature type="transmembrane region" description="Helical" evidence="1">
    <location>
        <begin position="226"/>
        <end position="246"/>
    </location>
</feature>
<feature type="transmembrane region" description="Helical" evidence="1">
    <location>
        <begin position="444"/>
        <end position="465"/>
    </location>
</feature>
<dbReference type="Proteomes" id="UP000005741">
    <property type="component" value="Chromosome"/>
</dbReference>
<feature type="transmembrane region" description="Helical" evidence="1">
    <location>
        <begin position="130"/>
        <end position="146"/>
    </location>
</feature>
<accession>H1Z1X0</accession>